<organism evidence="2 3">
    <name type="scientific">Candidatus Wildermuthbacteria bacterium RIFCSPHIGHO2_02_FULL_47_17</name>
    <dbReference type="NCBI Taxonomy" id="1802452"/>
    <lineage>
        <taxon>Bacteria</taxon>
        <taxon>Candidatus Wildermuthiibacteriota</taxon>
    </lineage>
</organism>
<dbReference type="SUPFAM" id="SSF52540">
    <property type="entry name" value="P-loop containing nucleoside triphosphate hydrolases"/>
    <property type="match status" value="1"/>
</dbReference>
<name>A0A1G2R905_9BACT</name>
<evidence type="ECO:0000313" key="3">
    <source>
        <dbReference type="Proteomes" id="UP000179258"/>
    </source>
</evidence>
<reference evidence="2 3" key="1">
    <citation type="journal article" date="2016" name="Nat. Commun.">
        <title>Thousands of microbial genomes shed light on interconnected biogeochemical processes in an aquifer system.</title>
        <authorList>
            <person name="Anantharaman K."/>
            <person name="Brown C.T."/>
            <person name="Hug L.A."/>
            <person name="Sharon I."/>
            <person name="Castelle C.J."/>
            <person name="Probst A.J."/>
            <person name="Thomas B.C."/>
            <person name="Singh A."/>
            <person name="Wilkins M.J."/>
            <person name="Karaoz U."/>
            <person name="Brodie E.L."/>
            <person name="Williams K.H."/>
            <person name="Hubbard S.S."/>
            <person name="Banfield J.F."/>
        </authorList>
    </citation>
    <scope>NUCLEOTIDE SEQUENCE [LARGE SCALE GENOMIC DNA]</scope>
</reference>
<dbReference type="SMART" id="SM00763">
    <property type="entry name" value="AAA_PrkA"/>
    <property type="match status" value="1"/>
</dbReference>
<feature type="domain" description="PrkA AAA" evidence="1">
    <location>
        <begin position="24"/>
        <end position="423"/>
    </location>
</feature>
<accession>A0A1G2R905</accession>
<dbReference type="PANTHER" id="PTHR30267:SF2">
    <property type="entry name" value="PROTEIN PRKA"/>
    <property type="match status" value="1"/>
</dbReference>
<dbReference type="InterPro" id="IPR013153">
    <property type="entry name" value="Prk_AAA"/>
</dbReference>
<evidence type="ECO:0000313" key="2">
    <source>
        <dbReference type="EMBL" id="OHA68591.1"/>
    </source>
</evidence>
<dbReference type="Proteomes" id="UP000179258">
    <property type="component" value="Unassembled WGS sequence"/>
</dbReference>
<sequence length="727" mass="84165">MSGAKDALIFWETEIGKKKEKTVLSYAEYLEQVRQGPERVLRNIFQLFYDMVMLYVGEGVNEYPEDPESIGFVKYDCSRLLVEGADTPFLADRPFANRFMDQIRGLRQGFQQNRIYAYDGPSGCGKSTFLNNLLRSFEAYAGTTDGQIFEILWEIDENLSSESGRGQKLVLPCPSHDYPILIIPKEYRAGFLGKLLPEGTAIREKIFRAKEYEWLFQGEVCTICKSIFGALLEKLGNLDRVLGMVKAKVYRFDRRVGEGISIFNPGDKPVKDNFNNAQIQRKLDKIFGIDVVRYTFSLLARTNNGIYVLMDIKGNNEDRMLELHNVISEGVHKVGDIEEQINSLFFALMNPEDKRIITDKKMESFAGRIKYNKLPFVLEPATEANIYRNVFGDAVDEAFLPRIMKNFARAIIASRMHIDCKPLKEWIPNMGSYKRFCDENGLLLRMEIYGGIIPDWLSEDDRKKFTAPVRRALIAEGPNEGDHGFDGRESIEMFREFLSRYGGRASLINMDNLMDFFKYRIDKERRDRDIPKNFLASLVDSYDYTVLSEVKEALYFYNEEQVSKDVLNYLCAINYEPGSKIKCEYTGEEMEVTIDFLKLMASRLSGRQMTDQEALRYAQDTQRKYITVVVRERAKITDTDLYRDLCNAYKRNLKEKVLQPFVGNDNFRGAIIAYNTRGFDTFDTRIREHVSRMMKNLMVKLKPGYTEQGAKEICLYVLDRKLTEKFN</sequence>
<dbReference type="InterPro" id="IPR010650">
    <property type="entry name" value="PrkA_C"/>
</dbReference>
<dbReference type="PANTHER" id="PTHR30267">
    <property type="entry name" value="PROTEIN KINASE PRKA"/>
    <property type="match status" value="1"/>
</dbReference>
<evidence type="ECO:0000259" key="1">
    <source>
        <dbReference type="SMART" id="SM00763"/>
    </source>
</evidence>
<proteinExistence type="predicted"/>
<dbReference type="Pfam" id="PF06798">
    <property type="entry name" value="PrkA"/>
    <property type="match status" value="1"/>
</dbReference>
<dbReference type="GO" id="GO:0004672">
    <property type="term" value="F:protein kinase activity"/>
    <property type="evidence" value="ECO:0007669"/>
    <property type="project" value="TreeGrafter"/>
</dbReference>
<dbReference type="AlphaFoldDB" id="A0A1G2R905"/>
<gene>
    <name evidence="2" type="ORF">A3D59_02565</name>
</gene>
<protein>
    <recommendedName>
        <fullName evidence="1">PrkA AAA domain-containing protein</fullName>
    </recommendedName>
</protein>
<comment type="caution">
    <text evidence="2">The sequence shown here is derived from an EMBL/GenBank/DDBJ whole genome shotgun (WGS) entry which is preliminary data.</text>
</comment>
<dbReference type="EMBL" id="MHTX01000013">
    <property type="protein sequence ID" value="OHA68591.1"/>
    <property type="molecule type" value="Genomic_DNA"/>
</dbReference>
<dbReference type="InterPro" id="IPR027417">
    <property type="entry name" value="P-loop_NTPase"/>
</dbReference>